<organism evidence="1 2">
    <name type="scientific">Neophaeococcomyces mojaviensis</name>
    <dbReference type="NCBI Taxonomy" id="3383035"/>
    <lineage>
        <taxon>Eukaryota</taxon>
        <taxon>Fungi</taxon>
        <taxon>Dikarya</taxon>
        <taxon>Ascomycota</taxon>
        <taxon>Pezizomycotina</taxon>
        <taxon>Eurotiomycetes</taxon>
        <taxon>Chaetothyriomycetidae</taxon>
        <taxon>Chaetothyriales</taxon>
        <taxon>Chaetothyriales incertae sedis</taxon>
        <taxon>Neophaeococcomyces</taxon>
    </lineage>
</organism>
<dbReference type="EMBL" id="JAPDRQ010000263">
    <property type="protein sequence ID" value="KAJ9651342.1"/>
    <property type="molecule type" value="Genomic_DNA"/>
</dbReference>
<keyword evidence="2" id="KW-1185">Reference proteome</keyword>
<dbReference type="Proteomes" id="UP001172386">
    <property type="component" value="Unassembled WGS sequence"/>
</dbReference>
<evidence type="ECO:0000313" key="1">
    <source>
        <dbReference type="EMBL" id="KAJ9651342.1"/>
    </source>
</evidence>
<sequence length="688" mass="76283">MAASLPSDEVAGDYKDALEDLITNDRFQIANLTMIAKENIEHAEAISRVLALHIKKAPPGRKLPALYVLDSLVKNVGSPYTVYFGRNLHETFMLAYSQVDQMVRRKLEEMLKTWREPVPGSLSNVPVFPLPSTQSIIDALNRYKQTTAPRPQQNPQQAQIRPPSVVPASVPYRATPAPQNGLPYSPPPINVQQPTPTPQPQQPPYYQAPVSQPPTPIYQAPLQPYQNTTPQLPPAQVQMMQFPQLNAQQNHRGDVDVAKLHADIDDLTLDAKIFCTTHPMDQAATKKLQTLQTLKEILDSGAASDQDLRDIRGSIDQQLVKKAAEKQVAQFHLQTAQPQMPYQQAPQWQLPNAYPQPEYPPQQYPQLQYQTPAPAPAPAPTSLINSANLADLLRKAQSSVQPPQPQPQPYGQSYPNPAVSTPALPAAVPILSNGTLSLLDQIRTSGILSKAATPNQGTTPPTAFAQLSLDDVPFTSTALKIPRPHLILRFMNEKPNQCSTCGRRFTSDDAGKAKKEKHLDWHFKTKARGIEAEQRGQNRSWYVDELDWISTVEQLDDLGLEDGTAGANGNLPAAAKKKQEDIVRAPSDPVVRNLPCPIDQEPFKSEWSADIQDFIWRDAIKVGDRYYHASCYREMMKGRETTIKPTGRSTPLGVGHKRTNTPDSVLGKRKAEDDEPGSANKLRMKIEA</sequence>
<comment type="caution">
    <text evidence="1">The sequence shown here is derived from an EMBL/GenBank/DDBJ whole genome shotgun (WGS) entry which is preliminary data.</text>
</comment>
<name>A0ACC2ZV78_9EURO</name>
<protein>
    <submittedName>
        <fullName evidence="1">mRNA 3' end processing factor</fullName>
    </submittedName>
</protein>
<proteinExistence type="predicted"/>
<reference evidence="1" key="1">
    <citation type="submission" date="2022-10" db="EMBL/GenBank/DDBJ databases">
        <title>Culturing micro-colonial fungi from biological soil crusts in the Mojave desert and describing Neophaeococcomyces mojavensis, and introducing the new genera and species Taxawa tesnikishii.</title>
        <authorList>
            <person name="Kurbessoian T."/>
            <person name="Stajich J.E."/>
        </authorList>
    </citation>
    <scope>NUCLEOTIDE SEQUENCE</scope>
    <source>
        <strain evidence="1">JES_112</strain>
    </source>
</reference>
<gene>
    <name evidence="1" type="primary">PCF11_2</name>
    <name evidence="1" type="ORF">H2198_009376</name>
</gene>
<accession>A0ACC2ZV78</accession>
<evidence type="ECO:0000313" key="2">
    <source>
        <dbReference type="Proteomes" id="UP001172386"/>
    </source>
</evidence>